<dbReference type="RefSeq" id="WP_094251899.1">
    <property type="nucleotide sequence ID" value="NZ_JBHLXL010000001.1"/>
</dbReference>
<evidence type="ECO:0000313" key="2">
    <source>
        <dbReference type="EMBL" id="OYD57866.1"/>
    </source>
</evidence>
<dbReference type="Proteomes" id="UP000215059">
    <property type="component" value="Unassembled WGS sequence"/>
</dbReference>
<keyword evidence="3" id="KW-1185">Reference proteome</keyword>
<organism evidence="2 3">
    <name type="scientific">Fictibacillus aquaticus</name>
    <dbReference type="NCBI Taxonomy" id="2021314"/>
    <lineage>
        <taxon>Bacteria</taxon>
        <taxon>Bacillati</taxon>
        <taxon>Bacillota</taxon>
        <taxon>Bacilli</taxon>
        <taxon>Bacillales</taxon>
        <taxon>Fictibacillaceae</taxon>
        <taxon>Fictibacillus</taxon>
    </lineage>
</organism>
<evidence type="ECO:0000256" key="1">
    <source>
        <dbReference type="SAM" id="Coils"/>
    </source>
</evidence>
<name>A0A235F987_9BACL</name>
<keyword evidence="1" id="KW-0175">Coiled coil</keyword>
<feature type="coiled-coil region" evidence="1">
    <location>
        <begin position="16"/>
        <end position="43"/>
    </location>
</feature>
<dbReference type="OrthoDB" id="2311165at2"/>
<reference evidence="2 3" key="1">
    <citation type="submission" date="2017-07" db="EMBL/GenBank/DDBJ databases">
        <title>Fictibacillus sp. nov. GDSW-R2A3 Genome sequencing and assembly.</title>
        <authorList>
            <person name="Mayilraj S."/>
        </authorList>
    </citation>
    <scope>NUCLEOTIDE SEQUENCE [LARGE SCALE GENOMIC DNA]</scope>
    <source>
        <strain evidence="2 3">GDSW-R2A3</strain>
    </source>
</reference>
<comment type="caution">
    <text evidence="2">The sequence shown here is derived from an EMBL/GenBank/DDBJ whole genome shotgun (WGS) entry which is preliminary data.</text>
</comment>
<dbReference type="Gene3D" id="2.60.120.260">
    <property type="entry name" value="Galactose-binding domain-like"/>
    <property type="match status" value="1"/>
</dbReference>
<accession>A0A235F987</accession>
<proteinExistence type="predicted"/>
<protein>
    <submittedName>
        <fullName evidence="2">Uncharacterized protein</fullName>
    </submittedName>
</protein>
<dbReference type="AlphaFoldDB" id="A0A235F987"/>
<sequence length="569" mass="64109">MGRYRKLGTLFNRVFRNDYNANVDDMERDIDKFLADAAEAKTTATASDSKADSAVTTANNAKSKAETVQTQFDQVIAQAGSNNPEVVQARGTAVNLNARLNGVDAQLAENLTFQNQIDFVETLKKLSSLKKNMTLEVVYGTQRQFRVHTKHSETHASTRTFIKDANDDFIIDYGTYYGAVTKLDAQTNAFNYLSSTGAFTTTSAPHYWTAEIGATISGTFTGKRIDFTSWEENRGGIWEFVLDEGKPSEQRKTISVWAATAIVKQKTLFDNLQETTHTIKGIFKGADPLNPPSVAPARGWVYFGNTRPQDTLRTFYEYNESFTVNKLHDVEYSASNKEFAIELKPEGSAALHQFVPEHNATGTAFKVMEPILMADGKVVEWLSNSFFRNVEVIQLIQKVRGYHTSDMVNALVEITQYHTIKEGVCVHDTKIEFLRNTEVKYGYGVMIPYWTTFGKKVVSSTDKVYTVKTDNSKEYWSESNTKSFAIVNDVDSDERKDLAIAVTIEYFSKSMRKGEVGIGNPFTWIEHNPTRGKLYFASMQNVIVPAGYIWRIKSKRLTTYLPEVSKNIM</sequence>
<gene>
    <name evidence="2" type="ORF">CGZ90_08160</name>
</gene>
<evidence type="ECO:0000313" key="3">
    <source>
        <dbReference type="Proteomes" id="UP000215059"/>
    </source>
</evidence>
<dbReference type="EMBL" id="NOII01000002">
    <property type="protein sequence ID" value="OYD57866.1"/>
    <property type="molecule type" value="Genomic_DNA"/>
</dbReference>